<keyword evidence="4 8" id="KW-1133">Transmembrane helix</keyword>
<dbReference type="AlphaFoldDB" id="A0A8J2JU75"/>
<evidence type="ECO:0000256" key="8">
    <source>
        <dbReference type="SAM" id="Phobius"/>
    </source>
</evidence>
<dbReference type="EMBL" id="CAJVCH010135419">
    <property type="protein sequence ID" value="CAG7726432.1"/>
    <property type="molecule type" value="Genomic_DNA"/>
</dbReference>
<evidence type="ECO:0000313" key="9">
    <source>
        <dbReference type="EMBL" id="CAG7726432.1"/>
    </source>
</evidence>
<dbReference type="GO" id="GO:0005886">
    <property type="term" value="C:plasma membrane"/>
    <property type="evidence" value="ECO:0007669"/>
    <property type="project" value="UniProtKB-SubCell"/>
</dbReference>
<evidence type="ECO:0000256" key="7">
    <source>
        <dbReference type="ARBA" id="ARBA00023180"/>
    </source>
</evidence>
<feature type="transmembrane region" description="Helical" evidence="8">
    <location>
        <begin position="158"/>
        <end position="180"/>
    </location>
</feature>
<proteinExistence type="predicted"/>
<name>A0A8J2JU75_9HEXA</name>
<reference evidence="9" key="1">
    <citation type="submission" date="2021-06" db="EMBL/GenBank/DDBJ databases">
        <authorList>
            <person name="Hodson N. C."/>
            <person name="Mongue J. A."/>
            <person name="Jaron S. K."/>
        </authorList>
    </citation>
    <scope>NUCLEOTIDE SEQUENCE</scope>
</reference>
<dbReference type="InterPro" id="IPR052192">
    <property type="entry name" value="Insect_Ionotropic_Sensory_Rcpt"/>
</dbReference>
<gene>
    <name evidence="9" type="ORF">AFUS01_LOCUS15345</name>
</gene>
<keyword evidence="7" id="KW-0325">Glycoprotein</keyword>
<dbReference type="Proteomes" id="UP000708208">
    <property type="component" value="Unassembled WGS sequence"/>
</dbReference>
<evidence type="ECO:0000256" key="6">
    <source>
        <dbReference type="ARBA" id="ARBA00023170"/>
    </source>
</evidence>
<evidence type="ECO:0000256" key="4">
    <source>
        <dbReference type="ARBA" id="ARBA00022989"/>
    </source>
</evidence>
<accession>A0A8J2JU75</accession>
<dbReference type="OrthoDB" id="8182981at2759"/>
<dbReference type="PANTHER" id="PTHR42643">
    <property type="entry name" value="IONOTROPIC RECEPTOR 20A-RELATED"/>
    <property type="match status" value="1"/>
</dbReference>
<keyword evidence="5 8" id="KW-0472">Membrane</keyword>
<keyword evidence="2" id="KW-1003">Cell membrane</keyword>
<organism evidence="9 10">
    <name type="scientific">Allacma fusca</name>
    <dbReference type="NCBI Taxonomy" id="39272"/>
    <lineage>
        <taxon>Eukaryota</taxon>
        <taxon>Metazoa</taxon>
        <taxon>Ecdysozoa</taxon>
        <taxon>Arthropoda</taxon>
        <taxon>Hexapoda</taxon>
        <taxon>Collembola</taxon>
        <taxon>Symphypleona</taxon>
        <taxon>Sminthuridae</taxon>
        <taxon>Allacma</taxon>
    </lineage>
</organism>
<keyword evidence="3 8" id="KW-0812">Transmembrane</keyword>
<evidence type="ECO:0000256" key="5">
    <source>
        <dbReference type="ARBA" id="ARBA00023136"/>
    </source>
</evidence>
<comment type="caution">
    <text evidence="9">The sequence shown here is derived from an EMBL/GenBank/DDBJ whole genome shotgun (WGS) entry which is preliminary data.</text>
</comment>
<sequence>WGLQFYGGLAYDLFKYSSNPTMQHLASKMELVPDPIKCYNRALKSQFSCITYGTMAEYAILKNFSDRFGNSDLSLARSREFFVPVGPMLPKRSYLLETFRWAIGKTVDSGLADKWIQMDYENLRRQKFRESKSSAGKGIFMELGILQRDILTLKNFKGAFAILFAGTILSGLVFMCENIWKIYFLHRIKKF</sequence>
<keyword evidence="6" id="KW-0675">Receptor</keyword>
<evidence type="ECO:0000256" key="3">
    <source>
        <dbReference type="ARBA" id="ARBA00022692"/>
    </source>
</evidence>
<feature type="non-terminal residue" evidence="9">
    <location>
        <position position="1"/>
    </location>
</feature>
<protein>
    <submittedName>
        <fullName evidence="9">Uncharacterized protein</fullName>
    </submittedName>
</protein>
<evidence type="ECO:0000313" key="10">
    <source>
        <dbReference type="Proteomes" id="UP000708208"/>
    </source>
</evidence>
<keyword evidence="10" id="KW-1185">Reference proteome</keyword>
<dbReference type="PANTHER" id="PTHR42643:SF24">
    <property type="entry name" value="IONOTROPIC RECEPTOR 60A"/>
    <property type="match status" value="1"/>
</dbReference>
<evidence type="ECO:0000256" key="2">
    <source>
        <dbReference type="ARBA" id="ARBA00022475"/>
    </source>
</evidence>
<comment type="subcellular location">
    <subcellularLocation>
        <location evidence="1">Cell membrane</location>
        <topology evidence="1">Multi-pass membrane protein</topology>
    </subcellularLocation>
</comment>
<evidence type="ECO:0000256" key="1">
    <source>
        <dbReference type="ARBA" id="ARBA00004651"/>
    </source>
</evidence>